<gene>
    <name evidence="2" type="ORF">CLOSTASPAR_05590</name>
</gene>
<reference evidence="2 3" key="2">
    <citation type="submission" date="2009-02" db="EMBL/GenBank/DDBJ databases">
        <title>Draft genome sequence of Clostridium asparagiforme (DSM 15981).</title>
        <authorList>
            <person name="Sudarsanam P."/>
            <person name="Ley R."/>
            <person name="Guruge J."/>
            <person name="Turnbaugh P.J."/>
            <person name="Mahowald M."/>
            <person name="Liep D."/>
            <person name="Gordon J."/>
        </authorList>
    </citation>
    <scope>NUCLEOTIDE SEQUENCE [LARGE SCALE GENOMIC DNA]</scope>
    <source>
        <strain evidence="2 3">DSM 15981</strain>
    </source>
</reference>
<dbReference type="Pfam" id="PF13443">
    <property type="entry name" value="HTH_26"/>
    <property type="match status" value="1"/>
</dbReference>
<reference evidence="2 3" key="1">
    <citation type="submission" date="2009-01" db="EMBL/GenBank/DDBJ databases">
        <authorList>
            <person name="Fulton L."/>
            <person name="Clifton S."/>
            <person name="Fulton B."/>
            <person name="Xu J."/>
            <person name="Minx P."/>
            <person name="Pepin K.H."/>
            <person name="Johnson M."/>
            <person name="Bhonagiri V."/>
            <person name="Nash W.E."/>
            <person name="Mardis E.R."/>
            <person name="Wilson R.K."/>
        </authorList>
    </citation>
    <scope>NUCLEOTIDE SEQUENCE [LARGE SCALE GENOMIC DNA]</scope>
    <source>
        <strain evidence="2 3">DSM 15981</strain>
    </source>
</reference>
<evidence type="ECO:0000313" key="3">
    <source>
        <dbReference type="Proteomes" id="UP000004756"/>
    </source>
</evidence>
<proteinExistence type="predicted"/>
<comment type="caution">
    <text evidence="2">The sequence shown here is derived from an EMBL/GenBank/DDBJ whole genome shotgun (WGS) entry which is preliminary data.</text>
</comment>
<organism evidence="2 3">
    <name type="scientific">[Clostridium] asparagiforme DSM 15981</name>
    <dbReference type="NCBI Taxonomy" id="518636"/>
    <lineage>
        <taxon>Bacteria</taxon>
        <taxon>Bacillati</taxon>
        <taxon>Bacillota</taxon>
        <taxon>Clostridia</taxon>
        <taxon>Lachnospirales</taxon>
        <taxon>Lachnospiraceae</taxon>
        <taxon>Enterocloster</taxon>
    </lineage>
</organism>
<name>C0D8J2_9FIRM</name>
<accession>C0D8J2</accession>
<dbReference type="AlphaFoldDB" id="C0D8J2"/>
<sequence length="82" mass="9429">MIIYKDVFDKMKRNGYSTALIRKEKLIPEGSLQNIRDGKLVNLKTIDTICRLSGCRIEELIEYVPDEPIDGSGDICVNRRKE</sequence>
<protein>
    <recommendedName>
        <fullName evidence="1">HTH cro/C1-type domain-containing protein</fullName>
    </recommendedName>
</protein>
<keyword evidence="3" id="KW-1185">Reference proteome</keyword>
<evidence type="ECO:0000313" key="2">
    <source>
        <dbReference type="EMBL" id="EEG52407.1"/>
    </source>
</evidence>
<dbReference type="Proteomes" id="UP000004756">
    <property type="component" value="Unassembled WGS sequence"/>
</dbReference>
<feature type="domain" description="HTH cro/C1-type" evidence="1">
    <location>
        <begin position="11"/>
        <end position="66"/>
    </location>
</feature>
<evidence type="ECO:0000259" key="1">
    <source>
        <dbReference type="Pfam" id="PF13443"/>
    </source>
</evidence>
<dbReference type="HOGENOM" id="CLU_066192_31_7_9"/>
<dbReference type="EMBL" id="ACCJ01000452">
    <property type="protein sequence ID" value="EEG52407.1"/>
    <property type="molecule type" value="Genomic_DNA"/>
</dbReference>
<dbReference type="RefSeq" id="WP_007717361.1">
    <property type="nucleotide sequence ID" value="NZ_CP102272.1"/>
</dbReference>
<dbReference type="InterPro" id="IPR001387">
    <property type="entry name" value="Cro/C1-type_HTH"/>
</dbReference>